<keyword evidence="3" id="KW-1185">Reference proteome</keyword>
<evidence type="ECO:0000313" key="3">
    <source>
        <dbReference type="Proteomes" id="UP000246964"/>
    </source>
</evidence>
<organism evidence="2 3">
    <name type="scientific">Pseudidiomarina maritima</name>
    <dbReference type="NCBI Taxonomy" id="519453"/>
    <lineage>
        <taxon>Bacteria</taxon>
        <taxon>Pseudomonadati</taxon>
        <taxon>Pseudomonadota</taxon>
        <taxon>Gammaproteobacteria</taxon>
        <taxon>Alteromonadales</taxon>
        <taxon>Idiomarinaceae</taxon>
        <taxon>Pseudidiomarina</taxon>
    </lineage>
</organism>
<sequence length="268" mass="29637">MRYIILFGALALSFSAEAHRAWIKPDATVISKENAWVTFEAAVSNEIFARDHVAFRLNGVVALAPNGQPLELQNAHTGKLRSVFDLQLTENGTYKVVTASKNLQARWVDANGERQFWPGRGVTPKPGDFEREVPKQAQDLTITEYSRRIETFVTNGAPSDTVLAPTNQGFEVVPVTHPNDLYAGETADFKVLFDGKPVAGAEVTVIREGMRYRAQQEEQTVTSNGAGEFSVTWTEAGQYFMEAEYQDDQGKAPATQRRGSYGAVFEVL</sequence>
<comment type="caution">
    <text evidence="2">The sequence shown here is derived from an EMBL/GenBank/DDBJ whole genome shotgun (WGS) entry which is preliminary data.</text>
</comment>
<gene>
    <name evidence="2" type="ORF">DET45_104197</name>
</gene>
<accession>A0A317QAU5</accession>
<dbReference type="OrthoDB" id="5943at2"/>
<dbReference type="Pfam" id="PF10670">
    <property type="entry name" value="DUF4198"/>
    <property type="match status" value="1"/>
</dbReference>
<proteinExistence type="predicted"/>
<evidence type="ECO:0000256" key="1">
    <source>
        <dbReference type="SAM" id="SignalP"/>
    </source>
</evidence>
<name>A0A317QAU5_9GAMM</name>
<dbReference type="InterPro" id="IPR019613">
    <property type="entry name" value="DUF4198"/>
</dbReference>
<protein>
    <submittedName>
        <fullName evidence="2">Putative GH25 family protein</fullName>
    </submittedName>
</protein>
<dbReference type="SUPFAM" id="SSF49478">
    <property type="entry name" value="Cna protein B-type domain"/>
    <property type="match status" value="1"/>
</dbReference>
<feature type="chain" id="PRO_5016441947" evidence="1">
    <location>
        <begin position="19"/>
        <end position="268"/>
    </location>
</feature>
<evidence type="ECO:0000313" key="2">
    <source>
        <dbReference type="EMBL" id="PWW14258.1"/>
    </source>
</evidence>
<dbReference type="Proteomes" id="UP000246964">
    <property type="component" value="Unassembled WGS sequence"/>
</dbReference>
<dbReference type="RefSeq" id="WP_110075627.1">
    <property type="nucleotide sequence ID" value="NZ_QGTT01000004.1"/>
</dbReference>
<feature type="signal peptide" evidence="1">
    <location>
        <begin position="1"/>
        <end position="18"/>
    </location>
</feature>
<dbReference type="EMBL" id="QGTT01000004">
    <property type="protein sequence ID" value="PWW14258.1"/>
    <property type="molecule type" value="Genomic_DNA"/>
</dbReference>
<keyword evidence="1" id="KW-0732">Signal</keyword>
<dbReference type="AlphaFoldDB" id="A0A317QAU5"/>
<reference evidence="2 3" key="1">
    <citation type="submission" date="2018-05" db="EMBL/GenBank/DDBJ databases">
        <title>Freshwater and sediment microbial communities from various areas in North America, analyzing microbe dynamics in response to fracking.</title>
        <authorList>
            <person name="Lamendella R."/>
        </authorList>
    </citation>
    <scope>NUCLEOTIDE SEQUENCE [LARGE SCALE GENOMIC DNA]</scope>
    <source>
        <strain evidence="2 3">125B1</strain>
    </source>
</reference>